<dbReference type="SUPFAM" id="SSF48726">
    <property type="entry name" value="Immunoglobulin"/>
    <property type="match status" value="5"/>
</dbReference>
<keyword evidence="3" id="KW-1015">Disulfide bond</keyword>
<dbReference type="InterPro" id="IPR003598">
    <property type="entry name" value="Ig_sub2"/>
</dbReference>
<dbReference type="InterPro" id="IPR007110">
    <property type="entry name" value="Ig-like_dom"/>
</dbReference>
<dbReference type="InterPro" id="IPR003599">
    <property type="entry name" value="Ig_sub"/>
</dbReference>
<dbReference type="PROSITE" id="PS50835">
    <property type="entry name" value="IG_LIKE"/>
    <property type="match status" value="5"/>
</dbReference>
<dbReference type="FunFam" id="2.60.40.10:FF:000097">
    <property type="entry name" value="Bent, isoform F"/>
    <property type="match status" value="4"/>
</dbReference>
<dbReference type="CDD" id="cd00096">
    <property type="entry name" value="Ig"/>
    <property type="match status" value="2"/>
</dbReference>
<evidence type="ECO:0000256" key="5">
    <source>
        <dbReference type="SAM" id="Phobius"/>
    </source>
</evidence>
<keyword evidence="1" id="KW-0732">Signal</keyword>
<keyword evidence="2" id="KW-0677">Repeat</keyword>
<dbReference type="InterPro" id="IPR051170">
    <property type="entry name" value="Neural/epithelial_adhesion"/>
</dbReference>
<dbReference type="PANTHER" id="PTHR12231">
    <property type="entry name" value="CTX-RELATED TYPE I TRANSMEMBRANE PROTEIN"/>
    <property type="match status" value="1"/>
</dbReference>
<dbReference type="FunFam" id="2.60.40.10:FF:000107">
    <property type="entry name" value="Myosin, light chain kinase a"/>
    <property type="match status" value="1"/>
</dbReference>
<dbReference type="OrthoDB" id="504170at2759"/>
<dbReference type="AlphaFoldDB" id="A0A8K0CJQ1"/>
<evidence type="ECO:0000256" key="4">
    <source>
        <dbReference type="ARBA" id="ARBA00023319"/>
    </source>
</evidence>
<feature type="domain" description="Ig-like" evidence="6">
    <location>
        <begin position="312"/>
        <end position="406"/>
    </location>
</feature>
<evidence type="ECO:0000313" key="8">
    <source>
        <dbReference type="Proteomes" id="UP000801492"/>
    </source>
</evidence>
<keyword evidence="5" id="KW-0472">Membrane</keyword>
<keyword evidence="4" id="KW-0393">Immunoglobulin domain</keyword>
<gene>
    <name evidence="7" type="ORF">ILUMI_20442</name>
</gene>
<dbReference type="Pfam" id="PF07679">
    <property type="entry name" value="I-set"/>
    <property type="match status" value="5"/>
</dbReference>
<sequence>MALHQRLQKKPSIRQEEDGKRLLFECRIQADPRPVVTWFHNTTPVSESPRHKLKIDKDGHSYFATLEITNVTVEDAGKYKVTAKNELGESNATISLNFDSGDNAAGFAPSFIEKPKIIPNESGTLITMKCKCKAKPKPQVTWYRGTSVVTESSKISINITDVEEDIYELTLEIKDPSAPDGGTYRCHVKNEFGESNANLNLNIEAEPEPEGEGPTFVEKPRITSHQGGKLVVMDCKVRADPKPTIVWYREGKVVSESTKIKIVVEKVEEAVYYIKLELKDPDMDDSGLYKCNIKNTLGELNANLTLNIEIIPVIKEKPKVIKIIKKRTVIVECKVQSKFAPQCTWFKEADAVKEDSRHTVHIEQVNDGEFNVKLEINEVIKEDKGYYKLVARNEKGEATSQSVEVTELPPEEKPKGEKPKISKLTNITIEEGRSVDFISTLKIVDKTVIVIWYKNTTVIKESSEFKMTFDGSTARLTISKCKLSHGATYKIVMKNEFGEDESSAILTVKEKKEEQEQTVENDKEAEKKEEVNWQNTIFFTLLTTQQIIFIHSALLSSVFLKCTFLFLVFEFLQIFTFSILFYITA</sequence>
<feature type="transmembrane region" description="Helical" evidence="5">
    <location>
        <begin position="537"/>
        <end position="558"/>
    </location>
</feature>
<dbReference type="InterPro" id="IPR013098">
    <property type="entry name" value="Ig_I-set"/>
</dbReference>
<dbReference type="PANTHER" id="PTHR12231:SF218">
    <property type="entry name" value="MICROFIBRILLAR-ASSOCIATED PROTEIN 3-LIKE"/>
    <property type="match status" value="1"/>
</dbReference>
<feature type="domain" description="Ig-like" evidence="6">
    <location>
        <begin position="214"/>
        <end position="307"/>
    </location>
</feature>
<evidence type="ECO:0000256" key="1">
    <source>
        <dbReference type="ARBA" id="ARBA00022729"/>
    </source>
</evidence>
<dbReference type="InterPro" id="IPR036179">
    <property type="entry name" value="Ig-like_dom_sf"/>
</dbReference>
<evidence type="ECO:0000313" key="7">
    <source>
        <dbReference type="EMBL" id="KAF2885738.1"/>
    </source>
</evidence>
<name>A0A8K0CJQ1_IGNLU</name>
<evidence type="ECO:0000256" key="2">
    <source>
        <dbReference type="ARBA" id="ARBA00022737"/>
    </source>
</evidence>
<dbReference type="InterPro" id="IPR013783">
    <property type="entry name" value="Ig-like_fold"/>
</dbReference>
<keyword evidence="8" id="KW-1185">Reference proteome</keyword>
<dbReference type="SMART" id="SM00408">
    <property type="entry name" value="IGc2"/>
    <property type="match status" value="4"/>
</dbReference>
<dbReference type="SMART" id="SM00409">
    <property type="entry name" value="IG"/>
    <property type="match status" value="5"/>
</dbReference>
<accession>A0A8K0CJQ1</accession>
<comment type="caution">
    <text evidence="7">The sequence shown here is derived from an EMBL/GenBank/DDBJ whole genome shotgun (WGS) entry which is preliminary data.</text>
</comment>
<evidence type="ECO:0000259" key="6">
    <source>
        <dbReference type="PROSITE" id="PS50835"/>
    </source>
</evidence>
<feature type="domain" description="Ig-like" evidence="6">
    <location>
        <begin position="419"/>
        <end position="507"/>
    </location>
</feature>
<dbReference type="EMBL" id="VTPC01089728">
    <property type="protein sequence ID" value="KAF2885738.1"/>
    <property type="molecule type" value="Genomic_DNA"/>
</dbReference>
<dbReference type="GO" id="GO:0043005">
    <property type="term" value="C:neuron projection"/>
    <property type="evidence" value="ECO:0007669"/>
    <property type="project" value="TreeGrafter"/>
</dbReference>
<organism evidence="7 8">
    <name type="scientific">Ignelater luminosus</name>
    <name type="common">Cucubano</name>
    <name type="synonym">Pyrophorus luminosus</name>
    <dbReference type="NCBI Taxonomy" id="2038154"/>
    <lineage>
        <taxon>Eukaryota</taxon>
        <taxon>Metazoa</taxon>
        <taxon>Ecdysozoa</taxon>
        <taxon>Arthropoda</taxon>
        <taxon>Hexapoda</taxon>
        <taxon>Insecta</taxon>
        <taxon>Pterygota</taxon>
        <taxon>Neoptera</taxon>
        <taxon>Endopterygota</taxon>
        <taxon>Coleoptera</taxon>
        <taxon>Polyphaga</taxon>
        <taxon>Elateriformia</taxon>
        <taxon>Elateroidea</taxon>
        <taxon>Elateridae</taxon>
        <taxon>Agrypninae</taxon>
        <taxon>Pyrophorini</taxon>
        <taxon>Ignelater</taxon>
    </lineage>
</organism>
<reference evidence="7" key="1">
    <citation type="submission" date="2019-08" db="EMBL/GenBank/DDBJ databases">
        <title>The genome of the North American firefly Photinus pyralis.</title>
        <authorList>
            <consortium name="Photinus pyralis genome working group"/>
            <person name="Fallon T.R."/>
            <person name="Sander Lower S.E."/>
            <person name="Weng J.-K."/>
        </authorList>
    </citation>
    <scope>NUCLEOTIDE SEQUENCE</scope>
    <source>
        <strain evidence="7">TRF0915ILg1</strain>
        <tissue evidence="7">Whole body</tissue>
    </source>
</reference>
<dbReference type="Gene3D" id="2.60.40.10">
    <property type="entry name" value="Immunoglobulins"/>
    <property type="match status" value="5"/>
</dbReference>
<evidence type="ECO:0000256" key="3">
    <source>
        <dbReference type="ARBA" id="ARBA00023157"/>
    </source>
</evidence>
<keyword evidence="5" id="KW-1133">Transmembrane helix</keyword>
<feature type="domain" description="Ig-like" evidence="6">
    <location>
        <begin position="109"/>
        <end position="204"/>
    </location>
</feature>
<proteinExistence type="predicted"/>
<feature type="domain" description="Ig-like" evidence="6">
    <location>
        <begin position="5"/>
        <end position="95"/>
    </location>
</feature>
<dbReference type="Proteomes" id="UP000801492">
    <property type="component" value="Unassembled WGS sequence"/>
</dbReference>
<keyword evidence="5" id="KW-0812">Transmembrane</keyword>
<protein>
    <recommendedName>
        <fullName evidence="6">Ig-like domain-containing protein</fullName>
    </recommendedName>
</protein>